<dbReference type="EMBL" id="CAJVQC010118324">
    <property type="protein sequence ID" value="CAG8837662.1"/>
    <property type="molecule type" value="Genomic_DNA"/>
</dbReference>
<comment type="caution">
    <text evidence="1">The sequence shown here is derived from an EMBL/GenBank/DDBJ whole genome shotgun (WGS) entry which is preliminary data.</text>
</comment>
<proteinExistence type="predicted"/>
<protein>
    <submittedName>
        <fullName evidence="1">15057_t:CDS:1</fullName>
    </submittedName>
</protein>
<evidence type="ECO:0000313" key="1">
    <source>
        <dbReference type="EMBL" id="CAG8837662.1"/>
    </source>
</evidence>
<reference evidence="1" key="1">
    <citation type="submission" date="2021-06" db="EMBL/GenBank/DDBJ databases">
        <authorList>
            <person name="Kallberg Y."/>
            <person name="Tangrot J."/>
            <person name="Rosling A."/>
        </authorList>
    </citation>
    <scope>NUCLEOTIDE SEQUENCE</scope>
    <source>
        <strain evidence="1">MA461A</strain>
    </source>
</reference>
<evidence type="ECO:0000313" key="2">
    <source>
        <dbReference type="Proteomes" id="UP000789920"/>
    </source>
</evidence>
<organism evidence="1 2">
    <name type="scientific">Racocetra persica</name>
    <dbReference type="NCBI Taxonomy" id="160502"/>
    <lineage>
        <taxon>Eukaryota</taxon>
        <taxon>Fungi</taxon>
        <taxon>Fungi incertae sedis</taxon>
        <taxon>Mucoromycota</taxon>
        <taxon>Glomeromycotina</taxon>
        <taxon>Glomeromycetes</taxon>
        <taxon>Diversisporales</taxon>
        <taxon>Gigasporaceae</taxon>
        <taxon>Racocetra</taxon>
    </lineage>
</organism>
<dbReference type="Proteomes" id="UP000789920">
    <property type="component" value="Unassembled WGS sequence"/>
</dbReference>
<name>A0ACA9SEW3_9GLOM</name>
<accession>A0ACA9SEW3</accession>
<gene>
    <name evidence="1" type="ORF">RPERSI_LOCUS30385</name>
</gene>
<sequence length="88" mass="10403">ALLDELKEKNFEYDYQCDQDNHLTHLFFAYSTSIILTKAYSSVLLIDYTYKTNKFRMPLLHVVGMTSFNTTFSSCFAFLKSEQKEDYE</sequence>
<keyword evidence="2" id="KW-1185">Reference proteome</keyword>
<feature type="non-terminal residue" evidence="1">
    <location>
        <position position="1"/>
    </location>
</feature>